<proteinExistence type="inferred from homology"/>
<dbReference type="EMBL" id="JBHSIV010000008">
    <property type="protein sequence ID" value="MFC5062451.1"/>
    <property type="molecule type" value="Genomic_DNA"/>
</dbReference>
<organism evidence="4 5">
    <name type="scientific">Actinomycetospora atypica</name>
    <dbReference type="NCBI Taxonomy" id="1290095"/>
    <lineage>
        <taxon>Bacteria</taxon>
        <taxon>Bacillati</taxon>
        <taxon>Actinomycetota</taxon>
        <taxon>Actinomycetes</taxon>
        <taxon>Pseudonocardiales</taxon>
        <taxon>Pseudonocardiaceae</taxon>
        <taxon>Actinomycetospora</taxon>
    </lineage>
</organism>
<evidence type="ECO:0000256" key="2">
    <source>
        <dbReference type="SAM" id="MobiDB-lite"/>
    </source>
</evidence>
<sequence>MSTSDKAENKGEELKGKVKESAGSAVGNESLEAEGKADQSKSSIKQAGEKVKDAFKS</sequence>
<protein>
    <submittedName>
        <fullName evidence="4">CsbD family protein</fullName>
    </submittedName>
</protein>
<accession>A0ABV9YKM4</accession>
<comment type="similarity">
    <text evidence="1">Belongs to the UPF0337 (CsbD) family.</text>
</comment>
<feature type="compositionally biased region" description="Basic and acidic residues" evidence="2">
    <location>
        <begin position="1"/>
        <end position="20"/>
    </location>
</feature>
<dbReference type="Pfam" id="PF05532">
    <property type="entry name" value="CsbD"/>
    <property type="match status" value="1"/>
</dbReference>
<evidence type="ECO:0000256" key="1">
    <source>
        <dbReference type="ARBA" id="ARBA00009129"/>
    </source>
</evidence>
<gene>
    <name evidence="4" type="ORF">ACFPBZ_09560</name>
</gene>
<evidence type="ECO:0000259" key="3">
    <source>
        <dbReference type="Pfam" id="PF05532"/>
    </source>
</evidence>
<comment type="caution">
    <text evidence="4">The sequence shown here is derived from an EMBL/GenBank/DDBJ whole genome shotgun (WGS) entry which is preliminary data.</text>
</comment>
<dbReference type="RefSeq" id="WP_378035804.1">
    <property type="nucleotide sequence ID" value="NZ_JBHSIV010000008.1"/>
</dbReference>
<name>A0ABV9YKM4_9PSEU</name>
<feature type="region of interest" description="Disordered" evidence="2">
    <location>
        <begin position="1"/>
        <end position="57"/>
    </location>
</feature>
<evidence type="ECO:0000313" key="4">
    <source>
        <dbReference type="EMBL" id="MFC5062451.1"/>
    </source>
</evidence>
<dbReference type="SUPFAM" id="SSF69047">
    <property type="entry name" value="Hypothetical protein YjbJ"/>
    <property type="match status" value="1"/>
</dbReference>
<evidence type="ECO:0000313" key="5">
    <source>
        <dbReference type="Proteomes" id="UP001595947"/>
    </source>
</evidence>
<reference evidence="5" key="1">
    <citation type="journal article" date="2019" name="Int. J. Syst. Evol. Microbiol.">
        <title>The Global Catalogue of Microorganisms (GCM) 10K type strain sequencing project: providing services to taxonomists for standard genome sequencing and annotation.</title>
        <authorList>
            <consortium name="The Broad Institute Genomics Platform"/>
            <consortium name="The Broad Institute Genome Sequencing Center for Infectious Disease"/>
            <person name="Wu L."/>
            <person name="Ma J."/>
        </authorList>
    </citation>
    <scope>NUCLEOTIDE SEQUENCE [LARGE SCALE GENOMIC DNA]</scope>
    <source>
        <strain evidence="5">CGMCC 4.7093</strain>
    </source>
</reference>
<keyword evidence="5" id="KW-1185">Reference proteome</keyword>
<dbReference type="Gene3D" id="1.10.1470.10">
    <property type="entry name" value="YjbJ"/>
    <property type="match status" value="1"/>
</dbReference>
<dbReference type="InterPro" id="IPR008462">
    <property type="entry name" value="CsbD"/>
</dbReference>
<dbReference type="InterPro" id="IPR036629">
    <property type="entry name" value="YjbJ_sf"/>
</dbReference>
<feature type="domain" description="CsbD-like" evidence="3">
    <location>
        <begin position="5"/>
        <end position="57"/>
    </location>
</feature>
<feature type="compositionally biased region" description="Basic and acidic residues" evidence="2">
    <location>
        <begin position="47"/>
        <end position="57"/>
    </location>
</feature>
<dbReference type="Proteomes" id="UP001595947">
    <property type="component" value="Unassembled WGS sequence"/>
</dbReference>